<feature type="transmembrane region" description="Helical" evidence="2">
    <location>
        <begin position="6"/>
        <end position="27"/>
    </location>
</feature>
<organism evidence="3 4">
    <name type="scientific">Ananas comosus</name>
    <name type="common">Pineapple</name>
    <name type="synonym">Ananas ananas</name>
    <dbReference type="NCBI Taxonomy" id="4615"/>
    <lineage>
        <taxon>Eukaryota</taxon>
        <taxon>Viridiplantae</taxon>
        <taxon>Streptophyta</taxon>
        <taxon>Embryophyta</taxon>
        <taxon>Tracheophyta</taxon>
        <taxon>Spermatophyta</taxon>
        <taxon>Magnoliopsida</taxon>
        <taxon>Liliopsida</taxon>
        <taxon>Poales</taxon>
        <taxon>Bromeliaceae</taxon>
        <taxon>Bromelioideae</taxon>
        <taxon>Ananas</taxon>
    </lineage>
</organism>
<dbReference type="OrthoDB" id="1859279at2759"/>
<dbReference type="GeneID" id="109718764"/>
<dbReference type="Pfam" id="PF03018">
    <property type="entry name" value="Dirigent"/>
    <property type="match status" value="1"/>
</dbReference>
<comment type="function">
    <text evidence="1">Dirigent proteins impart stereoselectivity on the phenoxy radical-coupling reaction, yielding optically active lignans from two molecules of coniferyl alcohol in the biosynthesis of lignans, flavonolignans, and alkaloids and thus plays a central role in plant secondary metabolism.</text>
</comment>
<dbReference type="AlphaFoldDB" id="A0A6P5FWN9"/>
<evidence type="ECO:0000256" key="2">
    <source>
        <dbReference type="SAM" id="Phobius"/>
    </source>
</evidence>
<accession>A0A6P5FWN9</accession>
<keyword evidence="2" id="KW-0812">Transmembrane</keyword>
<evidence type="ECO:0000313" key="3">
    <source>
        <dbReference type="Proteomes" id="UP000515123"/>
    </source>
</evidence>
<keyword evidence="2" id="KW-1133">Transmembrane helix</keyword>
<keyword evidence="1" id="KW-0964">Secreted</keyword>
<dbReference type="PANTHER" id="PTHR21495">
    <property type="entry name" value="NUCLEOPORIN-RELATED"/>
    <property type="match status" value="1"/>
</dbReference>
<sequence length="193" mass="20542">MLAKVIFFIAVAAAVLVVILLATISPLPSKPWHDRDQLSALSLSLYVSRTTQFSFNHPILTDPDLLLQGGSLQANSTAFVFRRDLTAGPESISRVVGRVRGFLLSTDGSTLAAFNILHLELDISPECRGSLSLEADEGAGEGLRVVGGTKSFTFAHGTAVVVPVGGWPAHSDAVYQFKLSLRLPKVHVPIPAG</sequence>
<dbReference type="InterPro" id="IPR004265">
    <property type="entry name" value="Dirigent"/>
</dbReference>
<dbReference type="Proteomes" id="UP000515123">
    <property type="component" value="Linkage group 12"/>
</dbReference>
<dbReference type="Gramene" id="Aco000288.1.mrna1">
    <property type="protein sequence ID" value="Aco000288.1.mrna1.cds1"/>
    <property type="gene ID" value="Aco000288.1.path1"/>
</dbReference>
<evidence type="ECO:0000256" key="1">
    <source>
        <dbReference type="RuleBase" id="RU363099"/>
    </source>
</evidence>
<comment type="similarity">
    <text evidence="1">Belongs to the plant dirigent protein family.</text>
</comment>
<protein>
    <recommendedName>
        <fullName evidence="1">Dirigent protein</fullName>
    </recommendedName>
</protein>
<evidence type="ECO:0000313" key="4">
    <source>
        <dbReference type="RefSeq" id="XP_020100756.1"/>
    </source>
</evidence>
<gene>
    <name evidence="4" type="primary">LOC109718764</name>
</gene>
<keyword evidence="2" id="KW-0472">Membrane</keyword>
<comment type="subcellular location">
    <subcellularLocation>
        <location evidence="1">Secreted</location>
        <location evidence="1">Extracellular space</location>
        <location evidence="1">Apoplast</location>
    </subcellularLocation>
</comment>
<proteinExistence type="inferred from homology"/>
<name>A0A6P5FWN9_ANACO</name>
<dbReference type="RefSeq" id="XP_020100756.1">
    <property type="nucleotide sequence ID" value="XM_020245167.1"/>
</dbReference>
<reference evidence="4" key="2">
    <citation type="submission" date="2025-08" db="UniProtKB">
        <authorList>
            <consortium name="RefSeq"/>
        </authorList>
    </citation>
    <scope>IDENTIFICATION</scope>
    <source>
        <tissue evidence="4">Leaf</tissue>
    </source>
</reference>
<keyword evidence="1" id="KW-0052">Apoplast</keyword>
<reference evidence="3" key="1">
    <citation type="journal article" date="2015" name="Nat. Genet.">
        <title>The pineapple genome and the evolution of CAM photosynthesis.</title>
        <authorList>
            <person name="Ming R."/>
            <person name="VanBuren R."/>
            <person name="Wai C.M."/>
            <person name="Tang H."/>
            <person name="Schatz M.C."/>
            <person name="Bowers J.E."/>
            <person name="Lyons E."/>
            <person name="Wang M.L."/>
            <person name="Chen J."/>
            <person name="Biggers E."/>
            <person name="Zhang J."/>
            <person name="Huang L."/>
            <person name="Zhang L."/>
            <person name="Miao W."/>
            <person name="Zhang J."/>
            <person name="Ye Z."/>
            <person name="Miao C."/>
            <person name="Lin Z."/>
            <person name="Wang H."/>
            <person name="Zhou H."/>
            <person name="Yim W.C."/>
            <person name="Priest H.D."/>
            <person name="Zheng C."/>
            <person name="Woodhouse M."/>
            <person name="Edger P.P."/>
            <person name="Guyot R."/>
            <person name="Guo H.B."/>
            <person name="Guo H."/>
            <person name="Zheng G."/>
            <person name="Singh R."/>
            <person name="Sharma A."/>
            <person name="Min X."/>
            <person name="Zheng Y."/>
            <person name="Lee H."/>
            <person name="Gurtowski J."/>
            <person name="Sedlazeck F.J."/>
            <person name="Harkess A."/>
            <person name="McKain M.R."/>
            <person name="Liao Z."/>
            <person name="Fang J."/>
            <person name="Liu J."/>
            <person name="Zhang X."/>
            <person name="Zhang Q."/>
            <person name="Hu W."/>
            <person name="Qin Y."/>
            <person name="Wang K."/>
            <person name="Chen L.Y."/>
            <person name="Shirley N."/>
            <person name="Lin Y.R."/>
            <person name="Liu L.Y."/>
            <person name="Hernandez A.G."/>
            <person name="Wright C.L."/>
            <person name="Bulone V."/>
            <person name="Tuskan G.A."/>
            <person name="Heath K."/>
            <person name="Zee F."/>
            <person name="Moore P.H."/>
            <person name="Sunkar R."/>
            <person name="Leebens-Mack J.H."/>
            <person name="Mockler T."/>
            <person name="Bennetzen J.L."/>
            <person name="Freeling M."/>
            <person name="Sankoff D."/>
            <person name="Paterson A.H."/>
            <person name="Zhu X."/>
            <person name="Yang X."/>
            <person name="Smith J.A."/>
            <person name="Cushman J.C."/>
            <person name="Paull R.E."/>
            <person name="Yu Q."/>
        </authorList>
    </citation>
    <scope>NUCLEOTIDE SEQUENCE [LARGE SCALE GENOMIC DNA]</scope>
    <source>
        <strain evidence="3">cv. F153</strain>
    </source>
</reference>
<comment type="subunit">
    <text evidence="1">Homodimer.</text>
</comment>
<keyword evidence="3" id="KW-1185">Reference proteome</keyword>
<dbReference type="GO" id="GO:0048046">
    <property type="term" value="C:apoplast"/>
    <property type="evidence" value="ECO:0007669"/>
    <property type="project" value="UniProtKB-SubCell"/>
</dbReference>